<sequence length="59" mass="6237">MVSAIVTESATGVNNPSATPSSMASTNGRAHSAWIAAIRSRCRSLRAADEPNSTHNRLR</sequence>
<reference evidence="2" key="2">
    <citation type="submission" date="2020-09" db="EMBL/GenBank/DDBJ databases">
        <authorList>
            <person name="Sun Q."/>
            <person name="Zhou Y."/>
        </authorList>
    </citation>
    <scope>NUCLEOTIDE SEQUENCE</scope>
    <source>
        <strain evidence="2">CGMCC 1.12827</strain>
    </source>
</reference>
<comment type="caution">
    <text evidence="2">The sequence shown here is derived from an EMBL/GenBank/DDBJ whole genome shotgun (WGS) entry which is preliminary data.</text>
</comment>
<feature type="region of interest" description="Disordered" evidence="1">
    <location>
        <begin position="1"/>
        <end position="27"/>
    </location>
</feature>
<evidence type="ECO:0000313" key="3">
    <source>
        <dbReference type="Proteomes" id="UP000621454"/>
    </source>
</evidence>
<dbReference type="EMBL" id="BMGC01000007">
    <property type="protein sequence ID" value="GGB27644.1"/>
    <property type="molecule type" value="Genomic_DNA"/>
</dbReference>
<keyword evidence="3" id="KW-1185">Reference proteome</keyword>
<dbReference type="Proteomes" id="UP000621454">
    <property type="component" value="Unassembled WGS sequence"/>
</dbReference>
<evidence type="ECO:0000313" key="2">
    <source>
        <dbReference type="EMBL" id="GGB27644.1"/>
    </source>
</evidence>
<gene>
    <name evidence="2" type="ORF">GCM10011489_14780</name>
</gene>
<name>A0A916WT92_9ACTN</name>
<evidence type="ECO:0000256" key="1">
    <source>
        <dbReference type="SAM" id="MobiDB-lite"/>
    </source>
</evidence>
<protein>
    <submittedName>
        <fullName evidence="2">Uncharacterized protein</fullName>
    </submittedName>
</protein>
<proteinExistence type="predicted"/>
<reference evidence="2" key="1">
    <citation type="journal article" date="2014" name="Int. J. Syst. Evol. Microbiol.">
        <title>Complete genome sequence of Corynebacterium casei LMG S-19264T (=DSM 44701T), isolated from a smear-ripened cheese.</title>
        <authorList>
            <consortium name="US DOE Joint Genome Institute (JGI-PGF)"/>
            <person name="Walter F."/>
            <person name="Albersmeier A."/>
            <person name="Kalinowski J."/>
            <person name="Ruckert C."/>
        </authorList>
    </citation>
    <scope>NUCLEOTIDE SEQUENCE</scope>
    <source>
        <strain evidence="2">CGMCC 1.12827</strain>
    </source>
</reference>
<organism evidence="2 3">
    <name type="scientific">Gordonia jinhuaensis</name>
    <dbReference type="NCBI Taxonomy" id="1517702"/>
    <lineage>
        <taxon>Bacteria</taxon>
        <taxon>Bacillati</taxon>
        <taxon>Actinomycetota</taxon>
        <taxon>Actinomycetes</taxon>
        <taxon>Mycobacteriales</taxon>
        <taxon>Gordoniaceae</taxon>
        <taxon>Gordonia</taxon>
    </lineage>
</organism>
<dbReference type="AlphaFoldDB" id="A0A916WT92"/>
<accession>A0A916WT92</accession>